<evidence type="ECO:0000259" key="1">
    <source>
        <dbReference type="PROSITE" id="PS51782"/>
    </source>
</evidence>
<protein>
    <submittedName>
        <fullName evidence="2">LysM peptidoglycan-binding domain-containing protein</fullName>
    </submittedName>
</protein>
<dbReference type="Proteomes" id="UP000509429">
    <property type="component" value="Chromosome"/>
</dbReference>
<sequence>MCQFHKKYPVLFIARSAKNECKKIDIKVIHTIVSGDSLWPIARQYNTHLDKNIVRWNHILLNQATSSG</sequence>
<keyword evidence="3" id="KW-1185">Reference proteome</keyword>
<evidence type="ECO:0000313" key="2">
    <source>
        <dbReference type="EMBL" id="QKQ23686.1"/>
    </source>
</evidence>
<dbReference type="Pfam" id="PF01476">
    <property type="entry name" value="LysM"/>
    <property type="match status" value="1"/>
</dbReference>
<dbReference type="Gene3D" id="3.10.350.10">
    <property type="entry name" value="LysM domain"/>
    <property type="match status" value="1"/>
</dbReference>
<dbReference type="SUPFAM" id="SSF54106">
    <property type="entry name" value="LysM domain"/>
    <property type="match status" value="1"/>
</dbReference>
<proteinExistence type="predicted"/>
<dbReference type="PROSITE" id="PS51782">
    <property type="entry name" value="LYSM"/>
    <property type="match status" value="1"/>
</dbReference>
<dbReference type="CDD" id="cd00118">
    <property type="entry name" value="LysM"/>
    <property type="match status" value="1"/>
</dbReference>
<dbReference type="EMBL" id="CP054490">
    <property type="protein sequence ID" value="QKQ23686.1"/>
    <property type="molecule type" value="Genomic_DNA"/>
</dbReference>
<reference evidence="2 3" key="1">
    <citation type="submission" date="2020-05" db="EMBL/GenBank/DDBJ databases">
        <title>Horizontal transmission and recombination maintain forever young bacterial symbiont genomes.</title>
        <authorList>
            <person name="Russell S.L."/>
            <person name="Pepper-Tunick E."/>
            <person name="Svedberg J."/>
            <person name="Byrne A."/>
            <person name="Ruelas Castillo J."/>
            <person name="Vollmers C."/>
            <person name="Beinart R.A."/>
            <person name="Corbett-Detig R."/>
        </authorList>
    </citation>
    <scope>NUCLEOTIDE SEQUENCE [LARGE SCALE GENOMIC DNA]</scope>
    <source>
        <strain evidence="2">JDF_Ridge</strain>
    </source>
</reference>
<organism evidence="2 3">
    <name type="scientific">Candidatus Ruthia endofausta</name>
    <dbReference type="NCBI Taxonomy" id="2738852"/>
    <lineage>
        <taxon>Bacteria</taxon>
        <taxon>Pseudomonadati</taxon>
        <taxon>Pseudomonadota</taxon>
        <taxon>Gammaproteobacteria</taxon>
        <taxon>Candidatus Pseudothioglobaceae</taxon>
        <taxon>Candidatus Ruthturnera</taxon>
    </lineage>
</organism>
<dbReference type="InterPro" id="IPR018392">
    <property type="entry name" value="LysM"/>
</dbReference>
<feature type="domain" description="LysM" evidence="1">
    <location>
        <begin position="28"/>
        <end position="68"/>
    </location>
</feature>
<dbReference type="AlphaFoldDB" id="A0A6N0HMW9"/>
<name>A0A6N0HMW9_9GAMM</name>
<accession>A0A6N0HMW9</accession>
<dbReference type="InterPro" id="IPR036779">
    <property type="entry name" value="LysM_dom_sf"/>
</dbReference>
<gene>
    <name evidence="2" type="ORF">HUE58_00365</name>
</gene>
<dbReference type="KEGG" id="reo:HUE58_00365"/>
<evidence type="ECO:0000313" key="3">
    <source>
        <dbReference type="Proteomes" id="UP000509429"/>
    </source>
</evidence>